<organism evidence="2">
    <name type="scientific">Bactrocera dorsalis</name>
    <name type="common">Oriental fruit fly</name>
    <name type="synonym">Dacus dorsalis</name>
    <dbReference type="NCBI Taxonomy" id="27457"/>
    <lineage>
        <taxon>Eukaryota</taxon>
        <taxon>Metazoa</taxon>
        <taxon>Ecdysozoa</taxon>
        <taxon>Arthropoda</taxon>
        <taxon>Hexapoda</taxon>
        <taxon>Insecta</taxon>
        <taxon>Pterygota</taxon>
        <taxon>Neoptera</taxon>
        <taxon>Endopterygota</taxon>
        <taxon>Diptera</taxon>
        <taxon>Brachycera</taxon>
        <taxon>Muscomorpha</taxon>
        <taxon>Tephritoidea</taxon>
        <taxon>Tephritidae</taxon>
        <taxon>Bactrocera</taxon>
        <taxon>Bactrocera</taxon>
    </lineage>
</organism>
<feature type="region of interest" description="Disordered" evidence="1">
    <location>
        <begin position="995"/>
        <end position="1043"/>
    </location>
</feature>
<reference evidence="2" key="1">
    <citation type="journal article" date="2014" name="BMC Genomics">
        <title>Characterizing the developmental transcriptome of the oriental fruit fly, Bactrocera dorsalis (Diptera: Tephritidae) through comparative genomic analysis with Drosophila melanogaster utilizing modENCODE datasets.</title>
        <authorList>
            <person name="Geib S.M."/>
            <person name="Calla B."/>
            <person name="Hall B."/>
            <person name="Hou S."/>
            <person name="Manoukis N.C."/>
        </authorList>
    </citation>
    <scope>NUCLEOTIDE SEQUENCE</scope>
    <source>
        <strain evidence="2">Punador</strain>
    </source>
</reference>
<evidence type="ECO:0000313" key="2">
    <source>
        <dbReference type="EMBL" id="JAC49042.1"/>
    </source>
</evidence>
<feature type="compositionally biased region" description="Basic residues" evidence="1">
    <location>
        <begin position="1013"/>
        <end position="1026"/>
    </location>
</feature>
<feature type="compositionally biased region" description="Polar residues" evidence="1">
    <location>
        <begin position="806"/>
        <end position="815"/>
    </location>
</feature>
<feature type="region of interest" description="Disordered" evidence="1">
    <location>
        <begin position="211"/>
        <end position="244"/>
    </location>
</feature>
<feature type="compositionally biased region" description="Polar residues" evidence="1">
    <location>
        <begin position="211"/>
        <end position="235"/>
    </location>
</feature>
<sequence length="1568" mass="178534">MQGRGGVAEIRNSVHFFKRNSAQSKSSNVKLQPETLYSSKEIQQCASLFREKKSQDSINICVISGDGDINHIKISDSESEFAGFGSLTNSSESSLGKQRKFEKSFSKMSVKKRTMESKRLNMKECDFQQKEHSSLKSIYDIESMELDFEGNPVPDKHKIIMNAKEVDDHVQNPVNEIVEICSKSTTSSEAYKRQKINSNLQLHLRLNQTTVNSNSNKNKCSTETTSDFPVSSPSNPRKRTALQKNTLSGDVFERNLALLTTQKPQMSLDEKINAWKCDIDFSEVEDVDSFDDLFREHEELQKRVIQDKKNRNSAFNSTQYDFNVFRNDILPRITTTTTLIEKDEKTKPSATGTFSAQRRMRAALEFECKKRQQQHLLRGRNTTPTFTSSSENDLLLCLTSKQKFNSNQQKLRPRSSEQGNQVLNGKSSCDILKSKEATCRRSQMAIGGYPSLVSRRFRPSADEESVFKLRRLNREIDKFNEKNETNSRGLIQMRLDFAIQNKSQQLYERRSQLFKTPTLPQKHMPLPVPTQLPTPNSTALNVSILMSKNTHSFNPNMDKNTECPLHQSEDNELQTEIISTSPHEAAQSYSTLSPVSKNLISTSACHQQQEFCNYLGLTGMSTANAVANAVAELAKCNLTRRSLRVRRLKQQEKSENNQKITNSKDIVLDDKYVETTMGERFSAAEIIEKKETTETSANLRIKEPQPPPNLKCSCTLAEGNGKNIKEQEKIFCNVACKTPKKCIEEDTMHNTLLRHLKNNTTNSNGTSTCPRSSVSDIIYDYEINSNPTPNDSQRNNNVLDTEYRPSPTQNSACSSYKNTFTSNSIEHQNSIKRQLHNKFKKYLEASRKMKPSIYIVDTLHNPDPRQGFQHENNRMVDVETFSAGEKIANNELSNETDVECIEKNVKNAKINNIESLDAQKQEMPLLSKQKKKDRLRKLLAVATPWHKIKNHRQLRNRKILLVKRIKTAPNKIQKSAKPSASIVKSEHCSIISTSKSNLSKTKGTTSEKVKNQGYKKKYKRVHKGKLTNKSTQSPPDTSTESPELYCISSPIQKVQTTSTGRRRLRSKSFPMLSSVNLANSRKDNTKINPPVCNLDNDTVVVSSTTNSYDEATLLKLNKIDSPSQISHELKSDQNDTSCVIRTKDSSTQSVFPLGIHFLSAPSHQLNNPVKTVNGAIDYIYYEMDVLIIVQERTVSFWKSFKLINVLTKSQNCEKYSHRINNEDMYRPPYSSVMDDTSPQWLPLGECRRLSADMEILTSYANRICIHNSIPIYVEMRCREIPHERRDCNLLSLYINIYYFNDEDMVAKIHSIQLDAVQGLPADVVYTTITDSRYFIMSWPQQNILGKPRSGLCKYSLTPNLDTLASIRDFKHIKHCVRYLECTTDDKLLGFGDTQLTIWDHRSGDVLMNYDFNMKLGRNLGSIYYPSLEIGQNSVLLLCQYKTKISENEYEPTEIIFIACSVSHTNPSHRVLRHLKTPSKAFDALENAINTGDYIVITAKNDEEIWINNSDATTITKVPPQYTRRFYARGRSQIIELTCKSLTVDSFSNHVLKLAANPAVNETKSNKEE</sequence>
<evidence type="ECO:0000256" key="1">
    <source>
        <dbReference type="SAM" id="MobiDB-lite"/>
    </source>
</evidence>
<feature type="compositionally biased region" description="Polar residues" evidence="1">
    <location>
        <begin position="783"/>
        <end position="799"/>
    </location>
</feature>
<feature type="compositionally biased region" description="Polar residues" evidence="1">
    <location>
        <begin position="1027"/>
        <end position="1041"/>
    </location>
</feature>
<feature type="compositionally biased region" description="Polar residues" evidence="1">
    <location>
        <begin position="995"/>
        <end position="1004"/>
    </location>
</feature>
<name>A0A034W405_BACDO</name>
<dbReference type="EMBL" id="GAKP01009910">
    <property type="protein sequence ID" value="JAC49042.1"/>
    <property type="molecule type" value="Transcribed_RNA"/>
</dbReference>
<accession>A0A034W405</accession>
<feature type="region of interest" description="Disordered" evidence="1">
    <location>
        <begin position="782"/>
        <end position="815"/>
    </location>
</feature>
<proteinExistence type="predicted"/>
<dbReference type="OrthoDB" id="7853844at2759"/>
<protein>
    <submittedName>
        <fullName evidence="2">Uncharacterized protein</fullName>
    </submittedName>
</protein>